<comment type="caution">
    <text evidence="1">The sequence shown here is derived from an EMBL/GenBank/DDBJ whole genome shotgun (WGS) entry which is preliminary data.</text>
</comment>
<dbReference type="Proteomes" id="UP000241890">
    <property type="component" value="Unassembled WGS sequence"/>
</dbReference>
<keyword evidence="2" id="KW-1185">Reference proteome</keyword>
<reference evidence="1 2" key="1">
    <citation type="submission" date="2017-12" db="EMBL/GenBank/DDBJ databases">
        <title>Sequencing, de novo assembly and annotation of complete genome of a new Thraustochytrid species, strain FCC1311.</title>
        <authorList>
            <person name="Sedici K."/>
            <person name="Godart F."/>
            <person name="Aiese Cigliano R."/>
            <person name="Sanseverino W."/>
            <person name="Barakat M."/>
            <person name="Ortet P."/>
            <person name="Marechal E."/>
            <person name="Cagnac O."/>
            <person name="Amato A."/>
        </authorList>
    </citation>
    <scope>NUCLEOTIDE SEQUENCE [LARGE SCALE GENOMIC DNA]</scope>
</reference>
<name>A0A2R5FIZ4_9STRA</name>
<gene>
    <name evidence="1" type="ORF">FCC1311_116382</name>
</gene>
<feature type="non-terminal residue" evidence="1">
    <location>
        <position position="108"/>
    </location>
</feature>
<dbReference type="AlphaFoldDB" id="A0A2R5FIZ4"/>
<organism evidence="1 2">
    <name type="scientific">Hondaea fermentalgiana</name>
    <dbReference type="NCBI Taxonomy" id="2315210"/>
    <lineage>
        <taxon>Eukaryota</taxon>
        <taxon>Sar</taxon>
        <taxon>Stramenopiles</taxon>
        <taxon>Bigyra</taxon>
        <taxon>Labyrinthulomycetes</taxon>
        <taxon>Thraustochytrida</taxon>
        <taxon>Thraustochytriidae</taxon>
        <taxon>Hondaea</taxon>
    </lineage>
</organism>
<protein>
    <submittedName>
        <fullName evidence="1">Uncharacterized protein</fullName>
    </submittedName>
</protein>
<sequence>MCCASIATAQTVPVASVRTSAGPVEDAHGLVVQPGHEQVLVGGNAPDLRPGVDLQGLSAADLVPDADGVVAVPAAGDDLVAVEDDAQDGIGVALEGVQDGGGGQVDQE</sequence>
<dbReference type="EMBL" id="BEYU01001174">
    <property type="protein sequence ID" value="GBG16163.1"/>
    <property type="molecule type" value="Genomic_DNA"/>
</dbReference>
<proteinExistence type="predicted"/>
<evidence type="ECO:0000313" key="1">
    <source>
        <dbReference type="EMBL" id="GBG16163.1"/>
    </source>
</evidence>
<evidence type="ECO:0000313" key="2">
    <source>
        <dbReference type="Proteomes" id="UP000241890"/>
    </source>
</evidence>
<accession>A0A2R5FIZ4</accession>
<dbReference type="InParanoid" id="A0A2R5FIZ4"/>